<evidence type="ECO:0000256" key="3">
    <source>
        <dbReference type="ARBA" id="ARBA00022792"/>
    </source>
</evidence>
<feature type="compositionally biased region" description="Pro residues" evidence="8">
    <location>
        <begin position="92"/>
        <end position="114"/>
    </location>
</feature>
<evidence type="ECO:0000256" key="6">
    <source>
        <dbReference type="ARBA" id="ARBA00023136"/>
    </source>
</evidence>
<evidence type="ECO:0000313" key="10">
    <source>
        <dbReference type="EMBL" id="LAC21499.1"/>
    </source>
</evidence>
<evidence type="ECO:0000256" key="1">
    <source>
        <dbReference type="ARBA" id="ARBA00010877"/>
    </source>
</evidence>
<feature type="region of interest" description="Disordered" evidence="8">
    <location>
        <begin position="86"/>
        <end position="167"/>
    </location>
</feature>
<proteinExistence type="evidence at transcript level"/>
<name>A0A2P2I178_9CRUS</name>
<comment type="function">
    <text evidence="7">Component of the MICOS complex, a large protein complex of the mitochondrial inner membrane that plays crucial roles in the maintenance of crista junctions, inner membrane architecture, and formation of contact sites to the outer membrane.</text>
</comment>
<protein>
    <recommendedName>
        <fullName evidence="7">MICOS complex subunit MIC60</fullName>
    </recommendedName>
    <alternativeName>
        <fullName evidence="7">Mitofilin</fullName>
    </alternativeName>
</protein>
<keyword evidence="5 7" id="KW-0496">Mitochondrion</keyword>
<dbReference type="EMBL" id="IACF01002104">
    <property type="protein sequence ID" value="LAB67772.1"/>
    <property type="molecule type" value="mRNA"/>
</dbReference>
<evidence type="ECO:0000256" key="5">
    <source>
        <dbReference type="ARBA" id="ARBA00023128"/>
    </source>
</evidence>
<reference evidence="9" key="2">
    <citation type="journal article" date="2018" name="Biosci. Biotechnol. Biochem.">
        <title>Polysaccharide hydrolase of the hadal zone amphipods Hirondellea gigas.</title>
        <authorList>
            <person name="Kobayashi H."/>
            <person name="Nagahama T."/>
            <person name="Arai W."/>
            <person name="Sasagawa Y."/>
            <person name="Umeda M."/>
            <person name="Hayashi T."/>
            <person name="Nikaido I."/>
            <person name="Watanabe H."/>
            <person name="Oguri K."/>
            <person name="Kitazato H."/>
            <person name="Fujioka K."/>
            <person name="Kido Y."/>
            <person name="Takami H."/>
        </authorList>
    </citation>
    <scope>NUCLEOTIDE SEQUENCE</scope>
    <source>
        <tissue evidence="9">Whole body</tissue>
    </source>
</reference>
<keyword evidence="4 7" id="KW-1133">Transmembrane helix</keyword>
<organism evidence="9">
    <name type="scientific">Hirondellea gigas</name>
    <dbReference type="NCBI Taxonomy" id="1518452"/>
    <lineage>
        <taxon>Eukaryota</taxon>
        <taxon>Metazoa</taxon>
        <taxon>Ecdysozoa</taxon>
        <taxon>Arthropoda</taxon>
        <taxon>Crustacea</taxon>
        <taxon>Multicrustacea</taxon>
        <taxon>Malacostraca</taxon>
        <taxon>Eumalacostraca</taxon>
        <taxon>Peracarida</taxon>
        <taxon>Amphipoda</taxon>
        <taxon>Amphilochidea</taxon>
        <taxon>Lysianassida</taxon>
        <taxon>Lysianassidira</taxon>
        <taxon>Lysianassoidea</taxon>
        <taxon>Lysianassidae</taxon>
        <taxon>Hirondellea</taxon>
    </lineage>
</organism>
<keyword evidence="6 7" id="KW-0472">Membrane</keyword>
<comment type="similarity">
    <text evidence="1 7">Belongs to the MICOS complex subunit Mic60 family.</text>
</comment>
<dbReference type="GO" id="GO:0061617">
    <property type="term" value="C:MICOS complex"/>
    <property type="evidence" value="ECO:0007669"/>
    <property type="project" value="TreeGrafter"/>
</dbReference>
<feature type="transmembrane region" description="Helical" evidence="7">
    <location>
        <begin position="39"/>
        <end position="60"/>
    </location>
</feature>
<evidence type="ECO:0000256" key="7">
    <source>
        <dbReference type="RuleBase" id="RU363000"/>
    </source>
</evidence>
<keyword evidence="3 7" id="KW-0999">Mitochondrion inner membrane</keyword>
<dbReference type="GO" id="GO:0042407">
    <property type="term" value="P:cristae formation"/>
    <property type="evidence" value="ECO:0007669"/>
    <property type="project" value="TreeGrafter"/>
</dbReference>
<evidence type="ECO:0000256" key="2">
    <source>
        <dbReference type="ARBA" id="ARBA00022692"/>
    </source>
</evidence>
<evidence type="ECO:0000313" key="9">
    <source>
        <dbReference type="EMBL" id="LAB67772.1"/>
    </source>
</evidence>
<sequence>MLRIQRKFLNGAHLQLLQRVQQQRSQSQQAGRKSRGGGIVAAAAGGIIIGAAGLLGYAAWSDDNRKFVDDSIPGVHLITDTLLGPVERTQKPTPPALVIPPPSSVYKPASPPPVVSATKTKPAAPKAEDATSVPSKLVNKSAKQEQKKEDKKEAEKTEPVRTTTAAAADTTTPVAVAAAATTAIEIAATDGGKVTLDTVMRNTNRTVTTALDAAERAATVVQQKALVAIKLAESGGLDESSKASIAAAITAAENAFKQAQKDVTELATIIACSRSAGSCSPEKLSLADQAIAELAPAVVKVKTVITNSLNTMLNVELLCRSIRDARSKLSAELQDVLPSISTDDVAKQPELLLSHAYNRITGLEKLITEKHKALEELRAKGPVTTDSDAGGVSEGTLQAELDKLRHQLTLQHRSDLGRQQEELEAEVRGQLKRQAAAHSDHLSDELQKQEHDVTAAWQIKLYDQINKEKDTHFREMAAVRGKLLGLQSAVSARADADRAAHAARQLWLACQSLRNVLRLGRENANSWDEQLHPLSGHLTAITVAAGSDEFVHGIIGSVNSLAAERGVYTEEALRHRFLRVASVARRVAMVPENGGSLIRYLLSYLQSVLLVQAGPMPTDAELLDQAVDIHSLSTFDIIDRARACLAADDLLGGVRWVNQLTGESRHVVHDWCLEARRTLELRQAIDALMAHAAATTATAL</sequence>
<evidence type="ECO:0000256" key="8">
    <source>
        <dbReference type="SAM" id="MobiDB-lite"/>
    </source>
</evidence>
<comment type="subcellular location">
    <subcellularLocation>
        <location evidence="7">Mitochondrion inner membrane</location>
        <topology evidence="7">Single-pass membrane protein</topology>
    </subcellularLocation>
</comment>
<dbReference type="Pfam" id="PF09731">
    <property type="entry name" value="Mitofilin"/>
    <property type="match status" value="1"/>
</dbReference>
<dbReference type="AlphaFoldDB" id="A0A2P2I178"/>
<accession>A0A2P2I178</accession>
<evidence type="ECO:0000256" key="4">
    <source>
        <dbReference type="ARBA" id="ARBA00022989"/>
    </source>
</evidence>
<comment type="subunit">
    <text evidence="7">Component of the mitochondrial contact site and cristae organizing system (MICOS) complex.</text>
</comment>
<keyword evidence="2 7" id="KW-0812">Transmembrane</keyword>
<dbReference type="EMBL" id="IACT01002206">
    <property type="protein sequence ID" value="LAC21499.1"/>
    <property type="molecule type" value="mRNA"/>
</dbReference>
<dbReference type="PANTHER" id="PTHR15415:SF7">
    <property type="entry name" value="MICOS COMPLEX SUBUNIT MIC60"/>
    <property type="match status" value="1"/>
</dbReference>
<reference evidence="10" key="1">
    <citation type="submission" date="2017-11" db="EMBL/GenBank/DDBJ databases">
        <title>The sensing device of the deep-sea amphipod.</title>
        <authorList>
            <person name="Kobayashi H."/>
            <person name="Nagahama T."/>
            <person name="Arai W."/>
            <person name="Sasagawa Y."/>
            <person name="Umeda M."/>
            <person name="Hayashi T."/>
            <person name="Nikaido I."/>
            <person name="Watanabe H."/>
            <person name="Oguri K."/>
            <person name="Kitazato H."/>
            <person name="Fujioka K."/>
            <person name="Kido Y."/>
            <person name="Takami H."/>
        </authorList>
    </citation>
    <scope>NUCLEOTIDE SEQUENCE</scope>
    <source>
        <tissue evidence="10">Whole body</tissue>
    </source>
</reference>
<dbReference type="PANTHER" id="PTHR15415">
    <property type="entry name" value="MITOFILIN"/>
    <property type="match status" value="1"/>
</dbReference>
<feature type="compositionally biased region" description="Basic and acidic residues" evidence="8">
    <location>
        <begin position="142"/>
        <end position="159"/>
    </location>
</feature>
<dbReference type="InterPro" id="IPR019133">
    <property type="entry name" value="MIC60"/>
</dbReference>